<keyword evidence="6 8" id="KW-0057">Aromatic amino acid biosynthesis</keyword>
<organism evidence="12 13">
    <name type="scientific">Candidatus Mucispirillum faecigallinarum</name>
    <dbReference type="NCBI Taxonomy" id="2838699"/>
    <lineage>
        <taxon>Bacteria</taxon>
        <taxon>Pseudomonadati</taxon>
        <taxon>Deferribacterota</taxon>
        <taxon>Deferribacteres</taxon>
        <taxon>Deferribacterales</taxon>
        <taxon>Mucispirillaceae</taxon>
        <taxon>Mucispirillum</taxon>
    </lineage>
</organism>
<dbReference type="InterPro" id="IPR006151">
    <property type="entry name" value="Shikm_DH/Glu-tRNA_Rdtase"/>
</dbReference>
<comment type="function">
    <text evidence="8">Involved in the biosynthesis of the chorismate, which leads to the biosynthesis of aromatic amino acids. Catalyzes the reversible NADPH linked reduction of 3-dehydroshikimate (DHSA) to yield shikimate (SA).</text>
</comment>
<evidence type="ECO:0000256" key="2">
    <source>
        <dbReference type="ARBA" id="ARBA00012962"/>
    </source>
</evidence>
<comment type="subunit">
    <text evidence="8">Homodimer.</text>
</comment>
<reference evidence="12" key="2">
    <citation type="submission" date="2021-04" db="EMBL/GenBank/DDBJ databases">
        <authorList>
            <person name="Gilroy R."/>
        </authorList>
    </citation>
    <scope>NUCLEOTIDE SEQUENCE</scope>
    <source>
        <strain evidence="12">ChiW4-1371</strain>
    </source>
</reference>
<keyword evidence="3 8" id="KW-0028">Amino-acid biosynthesis</keyword>
<dbReference type="Pfam" id="PF18317">
    <property type="entry name" value="SDH_C"/>
    <property type="match status" value="1"/>
</dbReference>
<feature type="active site" description="Proton acceptor" evidence="8">
    <location>
        <position position="66"/>
    </location>
</feature>
<feature type="domain" description="Quinate/shikimate 5-dehydrogenase/glutamyl-tRNA reductase" evidence="9">
    <location>
        <begin position="116"/>
        <end position="188"/>
    </location>
</feature>
<evidence type="ECO:0000256" key="8">
    <source>
        <dbReference type="HAMAP-Rule" id="MF_00222"/>
    </source>
</evidence>
<dbReference type="InterPro" id="IPR013708">
    <property type="entry name" value="Shikimate_DH-bd_N"/>
</dbReference>
<evidence type="ECO:0000259" key="11">
    <source>
        <dbReference type="Pfam" id="PF18317"/>
    </source>
</evidence>
<dbReference type="Pfam" id="PF01488">
    <property type="entry name" value="Shikimate_DH"/>
    <property type="match status" value="1"/>
</dbReference>
<gene>
    <name evidence="8 12" type="primary">aroE</name>
    <name evidence="12" type="ORF">H9804_00340</name>
</gene>
<dbReference type="GO" id="GO:0009423">
    <property type="term" value="P:chorismate biosynthetic process"/>
    <property type="evidence" value="ECO:0007669"/>
    <property type="project" value="UniProtKB-UniRule"/>
</dbReference>
<evidence type="ECO:0000313" key="13">
    <source>
        <dbReference type="Proteomes" id="UP000824176"/>
    </source>
</evidence>
<dbReference type="GO" id="GO:0050661">
    <property type="term" value="F:NADP binding"/>
    <property type="evidence" value="ECO:0007669"/>
    <property type="project" value="InterPro"/>
</dbReference>
<feature type="binding site" evidence="8">
    <location>
        <begin position="15"/>
        <end position="17"/>
    </location>
    <ligand>
        <name>shikimate</name>
        <dbReference type="ChEBI" id="CHEBI:36208"/>
    </ligand>
</feature>
<dbReference type="NCBIfam" id="TIGR00507">
    <property type="entry name" value="aroE"/>
    <property type="match status" value="1"/>
</dbReference>
<keyword evidence="5 8" id="KW-0560">Oxidoreductase</keyword>
<dbReference type="InterPro" id="IPR041121">
    <property type="entry name" value="SDH_C"/>
</dbReference>
<dbReference type="PANTHER" id="PTHR21089:SF1">
    <property type="entry name" value="BIFUNCTIONAL 3-DEHYDROQUINATE DEHYDRATASE_SHIKIMATE DEHYDROGENASE, CHLOROPLASTIC"/>
    <property type="match status" value="1"/>
</dbReference>
<dbReference type="SUPFAM" id="SSF51735">
    <property type="entry name" value="NAD(P)-binding Rossmann-fold domains"/>
    <property type="match status" value="1"/>
</dbReference>
<sequence>MYTNLGLIGNPLSHTFSPFIHNYFLYKAGICGGYTCYDIESYELEDIILMFQRYHFTGVNVTVPYKQAVMNYCAELDITAQNIGAVNTLHFTDNGIIGHNTDIFGFHMMLETSAVNTANKRVLLLGAGGASRAVIPYLTINRPDYFVIANRTVEKAQDLSLLYDNKADICKLDELKGLEFDIVINATSMGVKGEPYTDYGFTIKEAAVDMIYKPKITSFLSLYSKNNIKLVNGLPMLIYQAAGSFNIWTGCDITPDMEYFNKAVYK</sequence>
<reference evidence="12" key="1">
    <citation type="journal article" date="2021" name="PeerJ">
        <title>Extensive microbial diversity within the chicken gut microbiome revealed by metagenomics and culture.</title>
        <authorList>
            <person name="Gilroy R."/>
            <person name="Ravi A."/>
            <person name="Getino M."/>
            <person name="Pursley I."/>
            <person name="Horton D.L."/>
            <person name="Alikhan N.F."/>
            <person name="Baker D."/>
            <person name="Gharbi K."/>
            <person name="Hall N."/>
            <person name="Watson M."/>
            <person name="Adriaenssens E.M."/>
            <person name="Foster-Nyarko E."/>
            <person name="Jarju S."/>
            <person name="Secka A."/>
            <person name="Antonio M."/>
            <person name="Oren A."/>
            <person name="Chaudhuri R.R."/>
            <person name="La Ragione R."/>
            <person name="Hildebrand F."/>
            <person name="Pallen M.J."/>
        </authorList>
    </citation>
    <scope>NUCLEOTIDE SEQUENCE</scope>
    <source>
        <strain evidence="12">ChiW4-1371</strain>
    </source>
</reference>
<dbReference type="Gene3D" id="3.40.50.720">
    <property type="entry name" value="NAD(P)-binding Rossmann-like Domain"/>
    <property type="match status" value="1"/>
</dbReference>
<dbReference type="GO" id="GO:0019632">
    <property type="term" value="P:shikimate metabolic process"/>
    <property type="evidence" value="ECO:0007669"/>
    <property type="project" value="InterPro"/>
</dbReference>
<feature type="binding site" evidence="8">
    <location>
        <position position="210"/>
    </location>
    <ligand>
        <name>NADP(+)</name>
        <dbReference type="ChEBI" id="CHEBI:58349"/>
    </ligand>
</feature>
<comment type="pathway">
    <text evidence="1 8">Metabolic intermediate biosynthesis; chorismate biosynthesis; chorismate from D-erythrose 4-phosphate and phosphoenolpyruvate: step 4/7.</text>
</comment>
<dbReference type="GO" id="GO:0004764">
    <property type="term" value="F:shikimate 3-dehydrogenase (NADP+) activity"/>
    <property type="evidence" value="ECO:0007669"/>
    <property type="project" value="UniProtKB-UniRule"/>
</dbReference>
<feature type="binding site" evidence="8">
    <location>
        <position position="233"/>
    </location>
    <ligand>
        <name>NADP(+)</name>
        <dbReference type="ChEBI" id="CHEBI:58349"/>
    </ligand>
</feature>
<dbReference type="GO" id="GO:0008652">
    <property type="term" value="P:amino acid biosynthetic process"/>
    <property type="evidence" value="ECO:0007669"/>
    <property type="project" value="UniProtKB-KW"/>
</dbReference>
<dbReference type="SUPFAM" id="SSF53223">
    <property type="entry name" value="Aminoacid dehydrogenase-like, N-terminal domain"/>
    <property type="match status" value="1"/>
</dbReference>
<evidence type="ECO:0000256" key="3">
    <source>
        <dbReference type="ARBA" id="ARBA00022605"/>
    </source>
</evidence>
<dbReference type="InterPro" id="IPR036291">
    <property type="entry name" value="NAD(P)-bd_dom_sf"/>
</dbReference>
<comment type="similarity">
    <text evidence="8">Belongs to the shikimate dehydrogenase family.</text>
</comment>
<dbReference type="PANTHER" id="PTHR21089">
    <property type="entry name" value="SHIKIMATE DEHYDROGENASE"/>
    <property type="match status" value="1"/>
</dbReference>
<dbReference type="EC" id="1.1.1.25" evidence="2 8"/>
<protein>
    <recommendedName>
        <fullName evidence="2 8">Shikimate dehydrogenase (NADP(+))</fullName>
        <shortName evidence="8">SDH</shortName>
        <ecNumber evidence="2 8">1.1.1.25</ecNumber>
    </recommendedName>
</protein>
<feature type="domain" description="Shikimate dehydrogenase substrate binding N-terminal" evidence="10">
    <location>
        <begin position="7"/>
        <end position="89"/>
    </location>
</feature>
<feature type="binding site" evidence="8">
    <location>
        <begin position="126"/>
        <end position="130"/>
    </location>
    <ligand>
        <name>NADP(+)</name>
        <dbReference type="ChEBI" id="CHEBI:58349"/>
    </ligand>
</feature>
<dbReference type="InterPro" id="IPR011342">
    <property type="entry name" value="Shikimate_DH"/>
</dbReference>
<evidence type="ECO:0000256" key="4">
    <source>
        <dbReference type="ARBA" id="ARBA00022857"/>
    </source>
</evidence>
<proteinExistence type="inferred from homology"/>
<dbReference type="Pfam" id="PF08501">
    <property type="entry name" value="Shikimate_dh_N"/>
    <property type="match status" value="1"/>
</dbReference>
<feature type="binding site" evidence="8">
    <location>
        <position position="240"/>
    </location>
    <ligand>
        <name>shikimate</name>
        <dbReference type="ChEBI" id="CHEBI:36208"/>
    </ligand>
</feature>
<keyword evidence="4 8" id="KW-0521">NADP</keyword>
<evidence type="ECO:0000256" key="1">
    <source>
        <dbReference type="ARBA" id="ARBA00004871"/>
    </source>
</evidence>
<evidence type="ECO:0000259" key="9">
    <source>
        <dbReference type="Pfam" id="PF01488"/>
    </source>
</evidence>
<dbReference type="AlphaFoldDB" id="A0A9D2K9K1"/>
<evidence type="ECO:0000313" key="12">
    <source>
        <dbReference type="EMBL" id="HIZ88369.1"/>
    </source>
</evidence>
<feature type="binding site" evidence="8">
    <location>
        <position position="87"/>
    </location>
    <ligand>
        <name>shikimate</name>
        <dbReference type="ChEBI" id="CHEBI:36208"/>
    </ligand>
</feature>
<evidence type="ECO:0000259" key="10">
    <source>
        <dbReference type="Pfam" id="PF08501"/>
    </source>
</evidence>
<name>A0A9D2K9K1_9BACT</name>
<dbReference type="Gene3D" id="3.40.50.10860">
    <property type="entry name" value="Leucine Dehydrogenase, chain A, domain 1"/>
    <property type="match status" value="1"/>
</dbReference>
<dbReference type="GO" id="GO:0009073">
    <property type="term" value="P:aromatic amino acid family biosynthetic process"/>
    <property type="evidence" value="ECO:0007669"/>
    <property type="project" value="UniProtKB-KW"/>
</dbReference>
<feature type="binding site" evidence="8">
    <location>
        <begin position="150"/>
        <end position="155"/>
    </location>
    <ligand>
        <name>NADP(+)</name>
        <dbReference type="ChEBI" id="CHEBI:58349"/>
    </ligand>
</feature>
<dbReference type="InterPro" id="IPR046346">
    <property type="entry name" value="Aminoacid_DH-like_N_sf"/>
</dbReference>
<dbReference type="EMBL" id="DXAQ01000005">
    <property type="protein sequence ID" value="HIZ88369.1"/>
    <property type="molecule type" value="Genomic_DNA"/>
</dbReference>
<feature type="domain" description="SDH C-terminal" evidence="11">
    <location>
        <begin position="233"/>
        <end position="252"/>
    </location>
</feature>
<evidence type="ECO:0000256" key="6">
    <source>
        <dbReference type="ARBA" id="ARBA00023141"/>
    </source>
</evidence>
<evidence type="ECO:0000256" key="7">
    <source>
        <dbReference type="ARBA" id="ARBA00049442"/>
    </source>
</evidence>
<comment type="caution">
    <text evidence="12">The sequence shown here is derived from an EMBL/GenBank/DDBJ whole genome shotgun (WGS) entry which is preliminary data.</text>
</comment>
<dbReference type="Proteomes" id="UP000824176">
    <property type="component" value="Unassembled WGS sequence"/>
</dbReference>
<comment type="catalytic activity">
    <reaction evidence="7 8">
        <text>shikimate + NADP(+) = 3-dehydroshikimate + NADPH + H(+)</text>
        <dbReference type="Rhea" id="RHEA:17737"/>
        <dbReference type="ChEBI" id="CHEBI:15378"/>
        <dbReference type="ChEBI" id="CHEBI:16630"/>
        <dbReference type="ChEBI" id="CHEBI:36208"/>
        <dbReference type="ChEBI" id="CHEBI:57783"/>
        <dbReference type="ChEBI" id="CHEBI:58349"/>
        <dbReference type="EC" id="1.1.1.25"/>
    </reaction>
</comment>
<dbReference type="CDD" id="cd01065">
    <property type="entry name" value="NAD_bind_Shikimate_DH"/>
    <property type="match status" value="1"/>
</dbReference>
<accession>A0A9D2K9K1</accession>
<evidence type="ECO:0000256" key="5">
    <source>
        <dbReference type="ARBA" id="ARBA00023002"/>
    </source>
</evidence>
<comment type="caution">
    <text evidence="8">Lacks conserved residue(s) required for the propagation of feature annotation.</text>
</comment>
<dbReference type="HAMAP" id="MF_00222">
    <property type="entry name" value="Shikimate_DH_AroE"/>
    <property type="match status" value="1"/>
</dbReference>
<dbReference type="InterPro" id="IPR022893">
    <property type="entry name" value="Shikimate_DH_fam"/>
</dbReference>
<feature type="binding site" evidence="8">
    <location>
        <position position="102"/>
    </location>
    <ligand>
        <name>shikimate</name>
        <dbReference type="ChEBI" id="CHEBI:36208"/>
    </ligand>
</feature>
<feature type="binding site" evidence="8">
    <location>
        <position position="62"/>
    </location>
    <ligand>
        <name>shikimate</name>
        <dbReference type="ChEBI" id="CHEBI:36208"/>
    </ligand>
</feature>
<feature type="binding site" evidence="8">
    <location>
        <position position="212"/>
    </location>
    <ligand>
        <name>shikimate</name>
        <dbReference type="ChEBI" id="CHEBI:36208"/>
    </ligand>
</feature>